<dbReference type="InterPro" id="IPR001387">
    <property type="entry name" value="Cro/C1-type_HTH"/>
</dbReference>
<name>A0A073KA13_9BACI</name>
<evidence type="ECO:0000313" key="3">
    <source>
        <dbReference type="EMBL" id="KEK23297.1"/>
    </source>
</evidence>
<dbReference type="PROSITE" id="PS50943">
    <property type="entry name" value="HTH_CROC1"/>
    <property type="match status" value="1"/>
</dbReference>
<dbReference type="InterPro" id="IPR010982">
    <property type="entry name" value="Lambda_DNA-bd_dom_sf"/>
</dbReference>
<dbReference type="CDD" id="cd00093">
    <property type="entry name" value="HTH_XRE"/>
    <property type="match status" value="1"/>
</dbReference>
<keyword evidence="1" id="KW-0238">DNA-binding</keyword>
<comment type="caution">
    <text evidence="3">The sequence shown here is derived from an EMBL/GenBank/DDBJ whole genome shotgun (WGS) entry which is preliminary data.</text>
</comment>
<dbReference type="PANTHER" id="PTHR46558">
    <property type="entry name" value="TRACRIPTIONAL REGULATORY PROTEIN-RELATED-RELATED"/>
    <property type="match status" value="1"/>
</dbReference>
<keyword evidence="4" id="KW-1185">Reference proteome</keyword>
<dbReference type="AlphaFoldDB" id="A0A073KA13"/>
<feature type="domain" description="HTH cro/C1-type" evidence="2">
    <location>
        <begin position="7"/>
        <end position="61"/>
    </location>
</feature>
<dbReference type="GO" id="GO:0003677">
    <property type="term" value="F:DNA binding"/>
    <property type="evidence" value="ECO:0007669"/>
    <property type="project" value="UniProtKB-KW"/>
</dbReference>
<organism evidence="3 4">
    <name type="scientific">Bacillus gaemokensis</name>
    <dbReference type="NCBI Taxonomy" id="574375"/>
    <lineage>
        <taxon>Bacteria</taxon>
        <taxon>Bacillati</taxon>
        <taxon>Bacillota</taxon>
        <taxon>Bacilli</taxon>
        <taxon>Bacillales</taxon>
        <taxon>Bacillaceae</taxon>
        <taxon>Bacillus</taxon>
        <taxon>Bacillus cereus group</taxon>
    </lineage>
</organism>
<dbReference type="Pfam" id="PF01381">
    <property type="entry name" value="HTH_3"/>
    <property type="match status" value="1"/>
</dbReference>
<dbReference type="Gene3D" id="1.10.260.40">
    <property type="entry name" value="lambda repressor-like DNA-binding domains"/>
    <property type="match status" value="1"/>
</dbReference>
<dbReference type="SUPFAM" id="SSF47413">
    <property type="entry name" value="lambda repressor-like DNA-binding domains"/>
    <property type="match status" value="1"/>
</dbReference>
<protein>
    <submittedName>
        <fullName evidence="3">XRE family transcriptional regulator</fullName>
    </submittedName>
</protein>
<reference evidence="3 4" key="1">
    <citation type="submission" date="2014-06" db="EMBL/GenBank/DDBJ databases">
        <title>Draft genome sequence of Bacillus gaemokensis JCM 15801 (MCCC 1A00707).</title>
        <authorList>
            <person name="Lai Q."/>
            <person name="Liu Y."/>
            <person name="Shao Z."/>
        </authorList>
    </citation>
    <scope>NUCLEOTIDE SEQUENCE [LARGE SCALE GENOMIC DNA]</scope>
    <source>
        <strain evidence="3 4">JCM 15801</strain>
    </source>
</reference>
<dbReference type="PANTHER" id="PTHR46558:SF4">
    <property type="entry name" value="DNA-BIDING PHAGE PROTEIN"/>
    <property type="match status" value="1"/>
</dbReference>
<proteinExistence type="predicted"/>
<evidence type="ECO:0000259" key="2">
    <source>
        <dbReference type="PROSITE" id="PS50943"/>
    </source>
</evidence>
<evidence type="ECO:0000313" key="4">
    <source>
        <dbReference type="Proteomes" id="UP000027778"/>
    </source>
</evidence>
<dbReference type="RefSeq" id="WP_017151702.1">
    <property type="nucleotide sequence ID" value="NZ_JOTM01000018.1"/>
</dbReference>
<accession>A0A073KA13</accession>
<evidence type="ECO:0000256" key="1">
    <source>
        <dbReference type="ARBA" id="ARBA00023125"/>
    </source>
</evidence>
<dbReference type="OrthoDB" id="9808239at2"/>
<dbReference type="SMART" id="SM00530">
    <property type="entry name" value="HTH_XRE"/>
    <property type="match status" value="1"/>
</dbReference>
<dbReference type="Proteomes" id="UP000027778">
    <property type="component" value="Unassembled WGS sequence"/>
</dbReference>
<gene>
    <name evidence="3" type="ORF">BAGA_10235</name>
</gene>
<dbReference type="EMBL" id="JOTM01000018">
    <property type="protein sequence ID" value="KEK23297.1"/>
    <property type="molecule type" value="Genomic_DNA"/>
</dbReference>
<dbReference type="eggNOG" id="COG1476">
    <property type="taxonomic scope" value="Bacteria"/>
</dbReference>
<sequence>MMLENRVRELRARFRWTQQDLADAIGVTRQTIGLIEKGDYSPSVTMALKIAAAFHVTVEDVFYLKGKE</sequence>